<proteinExistence type="predicted"/>
<comment type="caution">
    <text evidence="1">The sequence shown here is derived from an EMBL/GenBank/DDBJ whole genome shotgun (WGS) entry which is preliminary data.</text>
</comment>
<accession>A0A420HFZ3</accession>
<sequence>MDNSLRSSNVNLSSKSLRAKSMGINLFSKAPDPYDRNIRVKRLLCRPDFLILFCLNSDLIADKYNDHAGKIKIETQISPVDTTDNGRDLRMEIEQG</sequence>
<protein>
    <submittedName>
        <fullName evidence="1">Uncharacterized protein</fullName>
    </submittedName>
</protein>
<gene>
    <name evidence="1" type="ORF">OnM2_081028</name>
</gene>
<keyword evidence="2" id="KW-1185">Reference proteome</keyword>
<reference evidence="1 2" key="1">
    <citation type="journal article" date="2018" name="BMC Genomics">
        <title>Comparative genome analyses reveal sequence features reflecting distinct modes of host-adaptation between dicot and monocot powdery mildew.</title>
        <authorList>
            <person name="Wu Y."/>
            <person name="Ma X."/>
            <person name="Pan Z."/>
            <person name="Kale S.D."/>
            <person name="Song Y."/>
            <person name="King H."/>
            <person name="Zhang Q."/>
            <person name="Presley C."/>
            <person name="Deng X."/>
            <person name="Wei C.I."/>
            <person name="Xiao S."/>
        </authorList>
    </citation>
    <scope>NUCLEOTIDE SEQUENCE [LARGE SCALE GENOMIC DNA]</scope>
    <source>
        <strain evidence="1">UMSG2</strain>
    </source>
</reference>
<dbReference type="AlphaFoldDB" id="A0A420HFZ3"/>
<name>A0A420HFZ3_9PEZI</name>
<evidence type="ECO:0000313" key="1">
    <source>
        <dbReference type="EMBL" id="RKF56382.1"/>
    </source>
</evidence>
<organism evidence="1 2">
    <name type="scientific">Erysiphe neolycopersici</name>
    <dbReference type="NCBI Taxonomy" id="212602"/>
    <lineage>
        <taxon>Eukaryota</taxon>
        <taxon>Fungi</taxon>
        <taxon>Dikarya</taxon>
        <taxon>Ascomycota</taxon>
        <taxon>Pezizomycotina</taxon>
        <taxon>Leotiomycetes</taxon>
        <taxon>Erysiphales</taxon>
        <taxon>Erysiphaceae</taxon>
        <taxon>Erysiphe</taxon>
    </lineage>
</organism>
<dbReference type="Proteomes" id="UP000286134">
    <property type="component" value="Unassembled WGS sequence"/>
</dbReference>
<evidence type="ECO:0000313" key="2">
    <source>
        <dbReference type="Proteomes" id="UP000286134"/>
    </source>
</evidence>
<dbReference type="EMBL" id="MCFK01008187">
    <property type="protein sequence ID" value="RKF56382.1"/>
    <property type="molecule type" value="Genomic_DNA"/>
</dbReference>